<proteinExistence type="predicted"/>
<organism evidence="3 4">
    <name type="scientific">Sinomonas flava</name>
    <dbReference type="NCBI Taxonomy" id="496857"/>
    <lineage>
        <taxon>Bacteria</taxon>
        <taxon>Bacillati</taxon>
        <taxon>Actinomycetota</taxon>
        <taxon>Actinomycetes</taxon>
        <taxon>Micrococcales</taxon>
        <taxon>Micrococcaceae</taxon>
        <taxon>Sinomonas</taxon>
    </lineage>
</organism>
<feature type="domain" description="Zinc finger CGNR" evidence="2">
    <location>
        <begin position="186"/>
        <end position="228"/>
    </location>
</feature>
<reference evidence="4" key="1">
    <citation type="journal article" date="2019" name="Int. J. Syst. Evol. Microbiol.">
        <title>The Global Catalogue of Microorganisms (GCM) 10K type strain sequencing project: providing services to taxonomists for standard genome sequencing and annotation.</title>
        <authorList>
            <consortium name="The Broad Institute Genomics Platform"/>
            <consortium name="The Broad Institute Genome Sequencing Center for Infectious Disease"/>
            <person name="Wu L."/>
            <person name="Ma J."/>
        </authorList>
    </citation>
    <scope>NUCLEOTIDE SEQUENCE [LARGE SCALE GENOMIC DNA]</scope>
    <source>
        <strain evidence="4">JCM 16034</strain>
    </source>
</reference>
<keyword evidence="4" id="KW-1185">Reference proteome</keyword>
<dbReference type="InterPro" id="IPR021005">
    <property type="entry name" value="Znf_CGNR"/>
</dbReference>
<dbReference type="InterPro" id="IPR010852">
    <property type="entry name" value="ABATE"/>
</dbReference>
<evidence type="ECO:0000259" key="2">
    <source>
        <dbReference type="Pfam" id="PF11706"/>
    </source>
</evidence>
<evidence type="ECO:0000313" key="3">
    <source>
        <dbReference type="EMBL" id="GAA2198565.1"/>
    </source>
</evidence>
<dbReference type="Proteomes" id="UP001500432">
    <property type="component" value="Unassembled WGS sequence"/>
</dbReference>
<feature type="region of interest" description="Disordered" evidence="1">
    <location>
        <begin position="221"/>
        <end position="241"/>
    </location>
</feature>
<protein>
    <recommendedName>
        <fullName evidence="2">Zinc finger CGNR domain-containing protein</fullName>
    </recommendedName>
</protein>
<gene>
    <name evidence="3" type="ORF">GCM10009849_11700</name>
</gene>
<dbReference type="EMBL" id="BAAAQW010000003">
    <property type="protein sequence ID" value="GAA2198565.1"/>
    <property type="molecule type" value="Genomic_DNA"/>
</dbReference>
<sequence length="241" mass="25831">MLSVTADSNSEQEPGLAALFALLSTSIPGIPEGLHYPRQLRRIAGVAGVPIEPEYDLDAYLADLRKRLYGADAGDAAGEGESADAEREDEGAAAAQWGMLCPSPVEADVEPVADLRDGLAAALAEPDGARRAEMLNEMSRQYGLFPAVDDEGRPRVLPTRVDVVSCLAAVLVPAAMLLAPAERRERMRTCADLECGTLFLDRTHSARRRYCSAKCTSRASTRRHRERRAGTATEGRGLGPG</sequence>
<evidence type="ECO:0000313" key="4">
    <source>
        <dbReference type="Proteomes" id="UP001500432"/>
    </source>
</evidence>
<dbReference type="Gene3D" id="1.10.3300.10">
    <property type="entry name" value="Jann2411-like domain"/>
    <property type="match status" value="1"/>
</dbReference>
<evidence type="ECO:0000256" key="1">
    <source>
        <dbReference type="SAM" id="MobiDB-lite"/>
    </source>
</evidence>
<accession>A0ABP5NH26</accession>
<dbReference type="Pfam" id="PF11706">
    <property type="entry name" value="zf-CGNR"/>
    <property type="match status" value="1"/>
</dbReference>
<dbReference type="PANTHER" id="PTHR35525">
    <property type="entry name" value="BLL6575 PROTEIN"/>
    <property type="match status" value="1"/>
</dbReference>
<comment type="caution">
    <text evidence="3">The sequence shown here is derived from an EMBL/GenBank/DDBJ whole genome shotgun (WGS) entry which is preliminary data.</text>
</comment>
<dbReference type="PANTHER" id="PTHR35525:SF3">
    <property type="entry name" value="BLL6575 PROTEIN"/>
    <property type="match status" value="1"/>
</dbReference>
<name>A0ABP5NH26_9MICC</name>
<dbReference type="SUPFAM" id="SSF160904">
    <property type="entry name" value="Jann2411-like"/>
    <property type="match status" value="1"/>
</dbReference>
<dbReference type="InterPro" id="IPR023286">
    <property type="entry name" value="ABATE_dom_sf"/>
</dbReference>